<accession>A0A1H1PHZ5</accession>
<dbReference type="PANTHER" id="PTHR11941">
    <property type="entry name" value="ENOYL-COA HYDRATASE-RELATED"/>
    <property type="match status" value="1"/>
</dbReference>
<proteinExistence type="inferred from homology"/>
<dbReference type="InterPro" id="IPR001753">
    <property type="entry name" value="Enoyl-CoA_hydra/iso"/>
</dbReference>
<dbReference type="PANTHER" id="PTHR11941:SF54">
    <property type="entry name" value="ENOYL-COA HYDRATASE, MITOCHONDRIAL"/>
    <property type="match status" value="1"/>
</dbReference>
<dbReference type="Pfam" id="PF00378">
    <property type="entry name" value="ECH_1"/>
    <property type="match status" value="1"/>
</dbReference>
<dbReference type="PROSITE" id="PS00166">
    <property type="entry name" value="ENOYL_COA_HYDRATASE"/>
    <property type="match status" value="1"/>
</dbReference>
<protein>
    <submittedName>
        <fullName evidence="4">Enoyl-CoA hydratase/carnithine racemase</fullName>
    </submittedName>
</protein>
<dbReference type="EMBL" id="LT629750">
    <property type="protein sequence ID" value="SDS10743.1"/>
    <property type="molecule type" value="Genomic_DNA"/>
</dbReference>
<comment type="similarity">
    <text evidence="1 3">Belongs to the enoyl-CoA hydratase/isomerase family.</text>
</comment>
<dbReference type="Proteomes" id="UP000243904">
    <property type="component" value="Chromosome I"/>
</dbReference>
<keyword evidence="2" id="KW-0456">Lyase</keyword>
<dbReference type="GO" id="GO:0006635">
    <property type="term" value="P:fatty acid beta-oxidation"/>
    <property type="evidence" value="ECO:0007669"/>
    <property type="project" value="TreeGrafter"/>
</dbReference>
<evidence type="ECO:0000313" key="5">
    <source>
        <dbReference type="Proteomes" id="UP000243904"/>
    </source>
</evidence>
<dbReference type="InterPro" id="IPR018376">
    <property type="entry name" value="Enoyl-CoA_hyd/isom_CS"/>
</dbReference>
<dbReference type="SUPFAM" id="SSF52096">
    <property type="entry name" value="ClpP/crotonase"/>
    <property type="match status" value="1"/>
</dbReference>
<gene>
    <name evidence="4" type="ORF">SAMN05444158_1028</name>
</gene>
<dbReference type="AlphaFoldDB" id="A0A1H1PHZ5"/>
<dbReference type="RefSeq" id="WP_146686510.1">
    <property type="nucleotide sequence ID" value="NZ_LT629750.1"/>
</dbReference>
<dbReference type="InterPro" id="IPR029045">
    <property type="entry name" value="ClpP/crotonase-like_dom_sf"/>
</dbReference>
<evidence type="ECO:0000256" key="2">
    <source>
        <dbReference type="ARBA" id="ARBA00023239"/>
    </source>
</evidence>
<dbReference type="Gene3D" id="1.10.12.10">
    <property type="entry name" value="Lyase 2-enoyl-coa Hydratase, Chain A, domain 2"/>
    <property type="match status" value="1"/>
</dbReference>
<name>A0A1H1PHZ5_9BRAD</name>
<evidence type="ECO:0000313" key="4">
    <source>
        <dbReference type="EMBL" id="SDS10743.1"/>
    </source>
</evidence>
<evidence type="ECO:0000256" key="1">
    <source>
        <dbReference type="ARBA" id="ARBA00005254"/>
    </source>
</evidence>
<dbReference type="InterPro" id="IPR014748">
    <property type="entry name" value="Enoyl-CoA_hydra_C"/>
</dbReference>
<dbReference type="CDD" id="cd06558">
    <property type="entry name" value="crotonase-like"/>
    <property type="match status" value="1"/>
</dbReference>
<dbReference type="Gene3D" id="3.90.226.10">
    <property type="entry name" value="2-enoyl-CoA Hydratase, Chain A, domain 1"/>
    <property type="match status" value="1"/>
</dbReference>
<organism evidence="4 5">
    <name type="scientific">Bradyrhizobium canariense</name>
    <dbReference type="NCBI Taxonomy" id="255045"/>
    <lineage>
        <taxon>Bacteria</taxon>
        <taxon>Pseudomonadati</taxon>
        <taxon>Pseudomonadota</taxon>
        <taxon>Alphaproteobacteria</taxon>
        <taxon>Hyphomicrobiales</taxon>
        <taxon>Nitrobacteraceae</taxon>
        <taxon>Bradyrhizobium</taxon>
    </lineage>
</organism>
<evidence type="ECO:0000256" key="3">
    <source>
        <dbReference type="RuleBase" id="RU003707"/>
    </source>
</evidence>
<dbReference type="GO" id="GO:0016829">
    <property type="term" value="F:lyase activity"/>
    <property type="evidence" value="ECO:0007669"/>
    <property type="project" value="UniProtKB-KW"/>
</dbReference>
<sequence>MLHLRIDRGVARLTFENPSRLNAINEAMWRSFPKILDQVQDDATARVLVLQGAGDRAFCSGNDISEFENIRADPLAAAAYNALQRDVAIRFRALTKPSIAAIHGYCLGAGFELALMCDLRVCTHDAQFGVPAVRLGLPYRLEDIATILNVVGLAQAREMVLLGRRYGGEDALRLGLVNWLADGVAAMATIMDAAVADLTSAAPLSLAAARVAFQELSRRDRSPDLERAQRAADRCYASRDYAEGRAAQREKRKPVFQGN</sequence>
<keyword evidence="5" id="KW-1185">Reference proteome</keyword>
<reference evidence="5" key="1">
    <citation type="submission" date="2016-10" db="EMBL/GenBank/DDBJ databases">
        <authorList>
            <person name="Varghese N."/>
            <person name="Submissions S."/>
        </authorList>
    </citation>
    <scope>NUCLEOTIDE SEQUENCE [LARGE SCALE GENOMIC DNA]</scope>
    <source>
        <strain evidence="5">GAS369</strain>
    </source>
</reference>